<keyword evidence="4" id="KW-0378">Hydrolase</keyword>
<dbReference type="EMBL" id="JACSQU010000001">
    <property type="protein sequence ID" value="MBD7939837.1"/>
    <property type="molecule type" value="Genomic_DNA"/>
</dbReference>
<dbReference type="GO" id="GO:0008237">
    <property type="term" value="F:metallopeptidase activity"/>
    <property type="evidence" value="ECO:0007669"/>
    <property type="project" value="UniProtKB-KW"/>
</dbReference>
<protein>
    <submittedName>
        <fullName evidence="4">Zinc-dependent metalloprotease</fullName>
    </submittedName>
</protein>
<evidence type="ECO:0000256" key="1">
    <source>
        <dbReference type="SAM" id="SignalP"/>
    </source>
</evidence>
<feature type="domain" description="EcxA zinc-binding" evidence="2">
    <location>
        <begin position="410"/>
        <end position="717"/>
    </location>
</feature>
<dbReference type="Pfam" id="PF16313">
    <property type="entry name" value="DUF4953"/>
    <property type="match status" value="1"/>
</dbReference>
<proteinExistence type="predicted"/>
<evidence type="ECO:0000259" key="3">
    <source>
        <dbReference type="Pfam" id="PF17148"/>
    </source>
</evidence>
<keyword evidence="5" id="KW-1185">Reference proteome</keyword>
<evidence type="ECO:0000313" key="4">
    <source>
        <dbReference type="EMBL" id="MBD7939837.1"/>
    </source>
</evidence>
<name>A0ABR8QWP2_9CAUL</name>
<dbReference type="Proteomes" id="UP000638918">
    <property type="component" value="Unassembled WGS sequence"/>
</dbReference>
<gene>
    <name evidence="4" type="ORF">H9656_00345</name>
</gene>
<dbReference type="Pfam" id="PF17148">
    <property type="entry name" value="DUF5117"/>
    <property type="match status" value="1"/>
</dbReference>
<feature type="signal peptide" evidence="1">
    <location>
        <begin position="1"/>
        <end position="24"/>
    </location>
</feature>
<feature type="domain" description="DUF5117" evidence="3">
    <location>
        <begin position="93"/>
        <end position="283"/>
    </location>
</feature>
<keyword evidence="4" id="KW-0482">Metalloprotease</keyword>
<dbReference type="PANTHER" id="PTHR38478:SF1">
    <property type="entry name" value="ZINC DEPENDENT METALLOPROTEASE DOMAIN LIPOPROTEIN"/>
    <property type="match status" value="1"/>
</dbReference>
<dbReference type="InterPro" id="IPR034032">
    <property type="entry name" value="Zn_MMP-like_bac"/>
</dbReference>
<keyword evidence="1" id="KW-0732">Signal</keyword>
<organism evidence="4 5">
    <name type="scientific">Brevundimonas guildfordensis</name>
    <dbReference type="NCBI Taxonomy" id="2762241"/>
    <lineage>
        <taxon>Bacteria</taxon>
        <taxon>Pseudomonadati</taxon>
        <taxon>Pseudomonadota</taxon>
        <taxon>Alphaproteobacteria</taxon>
        <taxon>Caulobacterales</taxon>
        <taxon>Caulobacteraceae</taxon>
        <taxon>Brevundimonas</taxon>
    </lineage>
</organism>
<accession>A0ABR8QWP2</accession>
<reference evidence="4 5" key="1">
    <citation type="submission" date="2020-08" db="EMBL/GenBank/DDBJ databases">
        <title>A Genomic Blueprint of the Chicken Gut Microbiome.</title>
        <authorList>
            <person name="Gilroy R."/>
            <person name="Ravi A."/>
            <person name="Getino M."/>
            <person name="Pursley I."/>
            <person name="Horton D.L."/>
            <person name="Alikhan N.-F."/>
            <person name="Baker D."/>
            <person name="Gharbi K."/>
            <person name="Hall N."/>
            <person name="Watson M."/>
            <person name="Adriaenssens E.M."/>
            <person name="Foster-Nyarko E."/>
            <person name="Jarju S."/>
            <person name="Secka A."/>
            <person name="Antonio M."/>
            <person name="Oren A."/>
            <person name="Chaudhuri R."/>
            <person name="La Ragione R.M."/>
            <person name="Hildebrand F."/>
            <person name="Pallen M.J."/>
        </authorList>
    </citation>
    <scope>NUCLEOTIDE SEQUENCE [LARGE SCALE GENOMIC DNA]</scope>
    <source>
        <strain evidence="4 5">Sa3CVA3</strain>
    </source>
</reference>
<feature type="chain" id="PRO_5045046884" evidence="1">
    <location>
        <begin position="25"/>
        <end position="822"/>
    </location>
</feature>
<evidence type="ECO:0000259" key="2">
    <source>
        <dbReference type="Pfam" id="PF16313"/>
    </source>
</evidence>
<dbReference type="SUPFAM" id="SSF55486">
    <property type="entry name" value="Metalloproteases ('zincins'), catalytic domain"/>
    <property type="match status" value="1"/>
</dbReference>
<comment type="caution">
    <text evidence="4">The sequence shown here is derived from an EMBL/GenBank/DDBJ whole genome shotgun (WGS) entry which is preliminary data.</text>
</comment>
<sequence>MLRKVLLASVAGLVMLGASAQAIAQSAPPPTAAAAAAWQDGLFDVRLDREKGRVLARLSPPDAEGVIGRYLYQPGLSAGLGMDNAGLDRSGLGQTQIVAFHKVGGRVFARFENHRFRAFDASDDEQRAVAASFAPSTVWATDVIETGADGSVVVDLSGFLTRDAVNIAGRLKRASLGSFKAAPDLGHLALDQSLVFPDNVELQTVQTFTSDEPGGELSRIAPDARAVTLTVQHSFIRLPDDGFQTVAHDPRGGSISQAMAVDFAASLDQPVMKRMARRFRLEKTDASAARSPVKKPIVFYVDRAAPVAIREALIEGGNWWAQAFEEAGYLNAFRVELLPEGAHPMDARYNIIAWVHRETRGWSTGSTVSDPRTGEIVRGVVQLGSLRDRQDKMIIEGLVGAARAGTGGEDDPDRLAYHRLRHLSAHEIGHSIGLAHNFAASTYEDRASVMDYPAPWVIADGDRLDFSQAYTTGVGAWDRYAIDWLYGDAPGQNPEARRLALAAEAQAKGYRYVGDGDTRPLGSLQPYGGMWDNGTDPVAEFANTMAVRRIALSRFGLGNLPVGAPAADLRRVIVPIYLYHRYQTTAVGRQIGGVDYSYAVSGAGQERAEVVPADQQRAALEALMQALSPAELDLRDDLIDLLSSVQSGNPDRQTQIELFEGKTDAVFDPSSAAAAATEVVFETLLAPERLNRLIEQQRRDPGQLGLVETLDRVASAVGPGAVLNPRQAELRRVARARYAAHLSALMQSKDLSSTAQGAVRDSARRFGEQLKRCRGDRLETAQCAYLAEALTGPVEGLKALSATLPVAQPVPPGAPIGGGEWH</sequence>
<dbReference type="InterPro" id="IPR032534">
    <property type="entry name" value="EcxA_zinc-bd"/>
</dbReference>
<dbReference type="InterPro" id="IPR033413">
    <property type="entry name" value="DUF5117"/>
</dbReference>
<keyword evidence="4" id="KW-0645">Protease</keyword>
<dbReference type="InterPro" id="IPR024079">
    <property type="entry name" value="MetalloPept_cat_dom_sf"/>
</dbReference>
<dbReference type="RefSeq" id="WP_191742337.1">
    <property type="nucleotide sequence ID" value="NZ_JACSQU010000001.1"/>
</dbReference>
<dbReference type="PANTHER" id="PTHR38478">
    <property type="entry name" value="PEPTIDASE M1A AND M12B"/>
    <property type="match status" value="1"/>
</dbReference>
<evidence type="ECO:0000313" key="5">
    <source>
        <dbReference type="Proteomes" id="UP000638918"/>
    </source>
</evidence>
<dbReference type="Gene3D" id="3.40.390.10">
    <property type="entry name" value="Collagenase (Catalytic Domain)"/>
    <property type="match status" value="1"/>
</dbReference>
<dbReference type="CDD" id="cd04276">
    <property type="entry name" value="ZnMc_MMP_like_2"/>
    <property type="match status" value="1"/>
</dbReference>